<dbReference type="Gene3D" id="3.30.300.30">
    <property type="match status" value="1"/>
</dbReference>
<dbReference type="eggNOG" id="KOG1176">
    <property type="taxonomic scope" value="Eukaryota"/>
</dbReference>
<keyword evidence="8" id="KW-1185">Reference proteome</keyword>
<accession>T1HAY4</accession>
<organism evidence="7 8">
    <name type="scientific">Rhodnius prolixus</name>
    <name type="common">Triatomid bug</name>
    <dbReference type="NCBI Taxonomy" id="13249"/>
    <lineage>
        <taxon>Eukaryota</taxon>
        <taxon>Metazoa</taxon>
        <taxon>Ecdysozoa</taxon>
        <taxon>Arthropoda</taxon>
        <taxon>Hexapoda</taxon>
        <taxon>Insecta</taxon>
        <taxon>Pterygota</taxon>
        <taxon>Neoptera</taxon>
        <taxon>Paraneoptera</taxon>
        <taxon>Hemiptera</taxon>
        <taxon>Heteroptera</taxon>
        <taxon>Panheteroptera</taxon>
        <taxon>Cimicomorpha</taxon>
        <taxon>Reduviidae</taxon>
        <taxon>Triatominae</taxon>
        <taxon>Rhodnius</taxon>
    </lineage>
</organism>
<comment type="similarity">
    <text evidence="2">Belongs to the ATP-dependent AMP-binding enzyme family.</text>
</comment>
<evidence type="ECO:0000256" key="3">
    <source>
        <dbReference type="ARBA" id="ARBA00022598"/>
    </source>
</evidence>
<reference evidence="7" key="1">
    <citation type="submission" date="2015-05" db="UniProtKB">
        <authorList>
            <consortium name="EnsemblMetazoa"/>
        </authorList>
    </citation>
    <scope>IDENTIFICATION</scope>
</reference>
<proteinExistence type="inferred from homology"/>
<dbReference type="InterPro" id="IPR045851">
    <property type="entry name" value="AMP-bd_C_sf"/>
</dbReference>
<name>T1HAY4_RHOPR</name>
<keyword evidence="4" id="KW-0576">Peroxisome</keyword>
<evidence type="ECO:0000256" key="1">
    <source>
        <dbReference type="ARBA" id="ARBA00004275"/>
    </source>
</evidence>
<evidence type="ECO:0000256" key="2">
    <source>
        <dbReference type="ARBA" id="ARBA00006432"/>
    </source>
</evidence>
<dbReference type="InterPro" id="IPR042099">
    <property type="entry name" value="ANL_N_sf"/>
</dbReference>
<evidence type="ECO:0000313" key="8">
    <source>
        <dbReference type="Proteomes" id="UP000015103"/>
    </source>
</evidence>
<dbReference type="OMA" id="GDIAICI"/>
<dbReference type="HOGENOM" id="CLU_000022_17_3_1"/>
<sequence length="225" mass="25169">MLGGFRKIVAIDESRNVLRLIYGATECGIICQWSEQYDPEGPEYASIGKIIKGSKIKVVDVETKKDLGPGQEGEIYVQSPCFMAGYMNEDLAEEELKENDWWKMGDIGYYDDNGYLYFVSRMKDILKYRGVQLAPSELEEILLQHPAVAEACVVGKLHAIDGDQPAAFVVKKLNTSVSEKELEEFVAARVPNSKRIRAGVHFIDSIPKSAVGKYLSKSLLKLLEN</sequence>
<evidence type="ECO:0000256" key="4">
    <source>
        <dbReference type="ARBA" id="ARBA00023140"/>
    </source>
</evidence>
<dbReference type="FunFam" id="3.30.300.30:FF:000007">
    <property type="entry name" value="4-coumarate--CoA ligase 2"/>
    <property type="match status" value="1"/>
</dbReference>
<dbReference type="Pfam" id="PF13193">
    <property type="entry name" value="AMP-binding_C"/>
    <property type="match status" value="1"/>
</dbReference>
<dbReference type="GO" id="GO:0016405">
    <property type="term" value="F:CoA-ligase activity"/>
    <property type="evidence" value="ECO:0007669"/>
    <property type="project" value="TreeGrafter"/>
</dbReference>
<dbReference type="EMBL" id="ACPB03011713">
    <property type="status" value="NOT_ANNOTATED_CDS"/>
    <property type="molecule type" value="Genomic_DNA"/>
</dbReference>
<dbReference type="InterPro" id="IPR025110">
    <property type="entry name" value="AMP-bd_C"/>
</dbReference>
<dbReference type="SUPFAM" id="SSF56801">
    <property type="entry name" value="Acetyl-CoA synthetase-like"/>
    <property type="match status" value="1"/>
</dbReference>
<dbReference type="EnsemblMetazoa" id="RPRC001190-RA">
    <property type="protein sequence ID" value="RPRC001190-PA"/>
    <property type="gene ID" value="RPRC001190"/>
</dbReference>
<dbReference type="PANTHER" id="PTHR24096">
    <property type="entry name" value="LONG-CHAIN-FATTY-ACID--COA LIGASE"/>
    <property type="match status" value="1"/>
</dbReference>
<comment type="subcellular location">
    <subcellularLocation>
        <location evidence="1">Peroxisome</location>
    </subcellularLocation>
</comment>
<feature type="domain" description="AMP-dependent synthetase/ligase" evidence="5">
    <location>
        <begin position="20"/>
        <end position="86"/>
    </location>
</feature>
<dbReference type="EMBL" id="ACPB03011715">
    <property type="status" value="NOT_ANNOTATED_CDS"/>
    <property type="molecule type" value="Genomic_DNA"/>
</dbReference>
<dbReference type="STRING" id="13249.T1HAY4"/>
<dbReference type="EMBL" id="ACPB03011714">
    <property type="status" value="NOT_ANNOTATED_CDS"/>
    <property type="molecule type" value="Genomic_DNA"/>
</dbReference>
<dbReference type="Pfam" id="PF00501">
    <property type="entry name" value="AMP-binding"/>
    <property type="match status" value="1"/>
</dbReference>
<dbReference type="Proteomes" id="UP000015103">
    <property type="component" value="Unassembled WGS sequence"/>
</dbReference>
<feature type="domain" description="AMP-binding enzyme C-terminal" evidence="6">
    <location>
        <begin position="137"/>
        <end position="213"/>
    </location>
</feature>
<dbReference type="InterPro" id="IPR000873">
    <property type="entry name" value="AMP-dep_synth/lig_dom"/>
</dbReference>
<evidence type="ECO:0000313" key="7">
    <source>
        <dbReference type="EnsemblMetazoa" id="RPRC001190-PA"/>
    </source>
</evidence>
<keyword evidence="3" id="KW-0436">Ligase</keyword>
<dbReference type="EMBL" id="ACPB03011716">
    <property type="status" value="NOT_ANNOTATED_CDS"/>
    <property type="molecule type" value="Genomic_DNA"/>
</dbReference>
<dbReference type="PANTHER" id="PTHR24096:SF149">
    <property type="entry name" value="AMP-BINDING DOMAIN-CONTAINING PROTEIN-RELATED"/>
    <property type="match status" value="1"/>
</dbReference>
<evidence type="ECO:0000259" key="5">
    <source>
        <dbReference type="Pfam" id="PF00501"/>
    </source>
</evidence>
<dbReference type="InParanoid" id="T1HAY4"/>
<dbReference type="AlphaFoldDB" id="T1HAY4"/>
<evidence type="ECO:0000259" key="6">
    <source>
        <dbReference type="Pfam" id="PF13193"/>
    </source>
</evidence>
<dbReference type="GO" id="GO:0005777">
    <property type="term" value="C:peroxisome"/>
    <property type="evidence" value="ECO:0007669"/>
    <property type="project" value="UniProtKB-SubCell"/>
</dbReference>
<dbReference type="VEuPathDB" id="VectorBase:RPRC001190"/>
<protein>
    <submittedName>
        <fullName evidence="7">Uncharacterized protein</fullName>
    </submittedName>
</protein>
<dbReference type="Gene3D" id="3.40.50.12780">
    <property type="entry name" value="N-terminal domain of ligase-like"/>
    <property type="match status" value="1"/>
</dbReference>